<protein>
    <submittedName>
        <fullName evidence="1">Uncharacterized protein</fullName>
    </submittedName>
</protein>
<evidence type="ECO:0000313" key="1">
    <source>
        <dbReference type="EMBL" id="KAK4154933.1"/>
    </source>
</evidence>
<sequence>PYDTNLMIIPGTSTSDPAMVTCCAPNRVEKVDDCWLWCELPQSYFNNTGSSASHQWRAASGLGLPAR</sequence>
<evidence type="ECO:0000313" key="2">
    <source>
        <dbReference type="Proteomes" id="UP001302745"/>
    </source>
</evidence>
<reference evidence="1" key="1">
    <citation type="journal article" date="2023" name="Mol. Phylogenet. Evol.">
        <title>Genome-scale phylogeny and comparative genomics of the fungal order Sordariales.</title>
        <authorList>
            <person name="Hensen N."/>
            <person name="Bonometti L."/>
            <person name="Westerberg I."/>
            <person name="Brannstrom I.O."/>
            <person name="Guillou S."/>
            <person name="Cros-Aarteil S."/>
            <person name="Calhoun S."/>
            <person name="Haridas S."/>
            <person name="Kuo A."/>
            <person name="Mondo S."/>
            <person name="Pangilinan J."/>
            <person name="Riley R."/>
            <person name="LaButti K."/>
            <person name="Andreopoulos B."/>
            <person name="Lipzen A."/>
            <person name="Chen C."/>
            <person name="Yan M."/>
            <person name="Daum C."/>
            <person name="Ng V."/>
            <person name="Clum A."/>
            <person name="Steindorff A."/>
            <person name="Ohm R.A."/>
            <person name="Martin F."/>
            <person name="Silar P."/>
            <person name="Natvig D.O."/>
            <person name="Lalanne C."/>
            <person name="Gautier V."/>
            <person name="Ament-Velasquez S.L."/>
            <person name="Kruys A."/>
            <person name="Hutchinson M.I."/>
            <person name="Powell A.J."/>
            <person name="Barry K."/>
            <person name="Miller A.N."/>
            <person name="Grigoriev I.V."/>
            <person name="Debuchy R."/>
            <person name="Gladieux P."/>
            <person name="Hiltunen Thoren M."/>
            <person name="Johannesson H."/>
        </authorList>
    </citation>
    <scope>NUCLEOTIDE SEQUENCE</scope>
    <source>
        <strain evidence="1">CBS 538.74</strain>
    </source>
</reference>
<proteinExistence type="predicted"/>
<gene>
    <name evidence="1" type="ORF">C8A00DRAFT_13994</name>
</gene>
<reference evidence="1" key="2">
    <citation type="submission" date="2023-05" db="EMBL/GenBank/DDBJ databases">
        <authorList>
            <consortium name="Lawrence Berkeley National Laboratory"/>
            <person name="Steindorff A."/>
            <person name="Hensen N."/>
            <person name="Bonometti L."/>
            <person name="Westerberg I."/>
            <person name="Brannstrom I.O."/>
            <person name="Guillou S."/>
            <person name="Cros-Aarteil S."/>
            <person name="Calhoun S."/>
            <person name="Haridas S."/>
            <person name="Kuo A."/>
            <person name="Mondo S."/>
            <person name="Pangilinan J."/>
            <person name="Riley R."/>
            <person name="Labutti K."/>
            <person name="Andreopoulos B."/>
            <person name="Lipzen A."/>
            <person name="Chen C."/>
            <person name="Yanf M."/>
            <person name="Daum C."/>
            <person name="Ng V."/>
            <person name="Clum A."/>
            <person name="Ohm R."/>
            <person name="Martin F."/>
            <person name="Silar P."/>
            <person name="Natvig D."/>
            <person name="Lalanne C."/>
            <person name="Gautier V."/>
            <person name="Ament-Velasquez S.L."/>
            <person name="Kruys A."/>
            <person name="Hutchinson M.I."/>
            <person name="Powell A.J."/>
            <person name="Barry K."/>
            <person name="Miller A.N."/>
            <person name="Grigoriev I.V."/>
            <person name="Debuchy R."/>
            <person name="Gladieux P."/>
            <person name="Thoren M.H."/>
            <person name="Johannesson H."/>
        </authorList>
    </citation>
    <scope>NUCLEOTIDE SEQUENCE</scope>
    <source>
        <strain evidence="1">CBS 538.74</strain>
    </source>
</reference>
<dbReference type="Proteomes" id="UP001302745">
    <property type="component" value="Unassembled WGS sequence"/>
</dbReference>
<accession>A0AAN6VNP6</accession>
<organism evidence="1 2">
    <name type="scientific">Chaetomidium leptoderma</name>
    <dbReference type="NCBI Taxonomy" id="669021"/>
    <lineage>
        <taxon>Eukaryota</taxon>
        <taxon>Fungi</taxon>
        <taxon>Dikarya</taxon>
        <taxon>Ascomycota</taxon>
        <taxon>Pezizomycotina</taxon>
        <taxon>Sordariomycetes</taxon>
        <taxon>Sordariomycetidae</taxon>
        <taxon>Sordariales</taxon>
        <taxon>Chaetomiaceae</taxon>
        <taxon>Chaetomidium</taxon>
    </lineage>
</organism>
<name>A0AAN6VNP6_9PEZI</name>
<feature type="non-terminal residue" evidence="1">
    <location>
        <position position="1"/>
    </location>
</feature>
<keyword evidence="2" id="KW-1185">Reference proteome</keyword>
<comment type="caution">
    <text evidence="1">The sequence shown here is derived from an EMBL/GenBank/DDBJ whole genome shotgun (WGS) entry which is preliminary data.</text>
</comment>
<dbReference type="AlphaFoldDB" id="A0AAN6VNP6"/>
<dbReference type="EMBL" id="MU856899">
    <property type="protein sequence ID" value="KAK4154933.1"/>
    <property type="molecule type" value="Genomic_DNA"/>
</dbReference>